<dbReference type="GO" id="GO:0071885">
    <property type="term" value="F:N-terminal protein N-methyltransferase activity"/>
    <property type="evidence" value="ECO:0007669"/>
    <property type="project" value="UniProtKB-EC"/>
</dbReference>
<evidence type="ECO:0000256" key="10">
    <source>
        <dbReference type="ARBA" id="ARBA00048167"/>
    </source>
</evidence>
<dbReference type="EMBL" id="SJOL01008964">
    <property type="protein sequence ID" value="TGZ59191.1"/>
    <property type="molecule type" value="Genomic_DNA"/>
</dbReference>
<evidence type="ECO:0000256" key="7">
    <source>
        <dbReference type="ARBA" id="ARBA00043129"/>
    </source>
</evidence>
<comment type="catalytic activity">
    <reaction evidence="8">
        <text>N-terminal L-seryl-L-prolyl-L-lysyl-[protein] + 3 S-adenosyl-L-methionine = N-terminal N,N,N-trimethyl-L-seryl-L-prolyl-L-lysyl-[protein] + 3 S-adenosyl-L-homocysteine + 3 H(+)</text>
        <dbReference type="Rhea" id="RHEA:54724"/>
        <dbReference type="Rhea" id="RHEA-COMP:13789"/>
        <dbReference type="Rhea" id="RHEA-COMP:13973"/>
        <dbReference type="ChEBI" id="CHEBI:15378"/>
        <dbReference type="ChEBI" id="CHEBI:57856"/>
        <dbReference type="ChEBI" id="CHEBI:59789"/>
        <dbReference type="ChEBI" id="CHEBI:138061"/>
        <dbReference type="ChEBI" id="CHEBI:138317"/>
        <dbReference type="EC" id="2.1.1.244"/>
    </reaction>
</comment>
<dbReference type="FunFam" id="3.40.50.150:FF:000025">
    <property type="entry name" value="N-terminal Xaa-Pro-Lys N-methyltransferase 1"/>
    <property type="match status" value="1"/>
</dbReference>
<feature type="compositionally biased region" description="Low complexity" evidence="11">
    <location>
        <begin position="49"/>
        <end position="58"/>
    </location>
</feature>
<keyword evidence="4" id="KW-0949">S-adenosyl-L-methionine</keyword>
<keyword evidence="13" id="KW-1185">Reference proteome</keyword>
<evidence type="ECO:0000256" key="8">
    <source>
        <dbReference type="ARBA" id="ARBA00047306"/>
    </source>
</evidence>
<dbReference type="CDD" id="cd02440">
    <property type="entry name" value="AdoMet_MTases"/>
    <property type="match status" value="1"/>
</dbReference>
<dbReference type="PANTHER" id="PTHR12753">
    <property type="entry name" value="AD-003 - RELATED"/>
    <property type="match status" value="1"/>
</dbReference>
<sequence>MSPTAFYHFQASASVASNQEGSSQTGVENAAWSSTVKDIAFSRRRSQRKSTSSRSSNSDATPEPPFSPTDPPATFYSRAKEYWANVSPTIDGMLGGYSSLNVPDIEDSHAFLDDYGPNTTAYALDCGSGIGRVTKQLLLPRFNSVDMAELTQAFLDQSEAYIGAEDFTRVGERFCTGLQDFIPPRGRYDLVWIQWVLGHLSDVALVGFLQRCAQALSSNGIIVVKENVTSTDPTNPDTGESETNFDDIDSSFTRSRTALLTIFEKADLIVIGERLQTNFPKSIYPVRMFALRARTPSSPITSN</sequence>
<dbReference type="SUPFAM" id="SSF53335">
    <property type="entry name" value="S-adenosyl-L-methionine-dependent methyltransferases"/>
    <property type="match status" value="1"/>
</dbReference>
<evidence type="ECO:0000256" key="9">
    <source>
        <dbReference type="ARBA" id="ARBA00047885"/>
    </source>
</evidence>
<evidence type="ECO:0000256" key="5">
    <source>
        <dbReference type="ARBA" id="ARBA00039112"/>
    </source>
</evidence>
<reference evidence="12 13" key="1">
    <citation type="journal article" date="2019" name="BMC Genomics">
        <title>New insights from Opisthorchis felineus genome: update on genomics of the epidemiologically important liver flukes.</title>
        <authorList>
            <person name="Ershov N.I."/>
            <person name="Mordvinov V.A."/>
            <person name="Prokhortchouk E.B."/>
            <person name="Pakharukova M.Y."/>
            <person name="Gunbin K.V."/>
            <person name="Ustyantsev K."/>
            <person name="Genaev M.A."/>
            <person name="Blinov A.G."/>
            <person name="Mazur A."/>
            <person name="Boulygina E."/>
            <person name="Tsygankova S."/>
            <person name="Khrameeva E."/>
            <person name="Chekanov N."/>
            <person name="Fan G."/>
            <person name="Xiao A."/>
            <person name="Zhang H."/>
            <person name="Xu X."/>
            <person name="Yang H."/>
            <person name="Solovyev V."/>
            <person name="Lee S.M."/>
            <person name="Liu X."/>
            <person name="Afonnikov D.A."/>
            <person name="Skryabin K.G."/>
        </authorList>
    </citation>
    <scope>NUCLEOTIDE SEQUENCE [LARGE SCALE GENOMIC DNA]</scope>
    <source>
        <strain evidence="12">AK-0245</strain>
        <tissue evidence="12">Whole organism</tissue>
    </source>
</reference>
<accession>A0A4S2L8J5</accession>
<evidence type="ECO:0000256" key="2">
    <source>
        <dbReference type="ARBA" id="ARBA00022603"/>
    </source>
</evidence>
<evidence type="ECO:0000313" key="13">
    <source>
        <dbReference type="Proteomes" id="UP000308267"/>
    </source>
</evidence>
<evidence type="ECO:0000256" key="4">
    <source>
        <dbReference type="ARBA" id="ARBA00022691"/>
    </source>
</evidence>
<dbReference type="Pfam" id="PF05891">
    <property type="entry name" value="Methyltransf_PK"/>
    <property type="match status" value="1"/>
</dbReference>
<proteinExistence type="inferred from homology"/>
<comment type="caution">
    <text evidence="12">The sequence shown here is derived from an EMBL/GenBank/DDBJ whole genome shotgun (WGS) entry which is preliminary data.</text>
</comment>
<dbReference type="GO" id="GO:0032259">
    <property type="term" value="P:methylation"/>
    <property type="evidence" value="ECO:0007669"/>
    <property type="project" value="UniProtKB-KW"/>
</dbReference>
<name>A0A4S2L8J5_OPIFE</name>
<dbReference type="Proteomes" id="UP000308267">
    <property type="component" value="Unassembled WGS sequence"/>
</dbReference>
<evidence type="ECO:0000256" key="6">
    <source>
        <dbReference type="ARBA" id="ARBA00039449"/>
    </source>
</evidence>
<organism evidence="12 13">
    <name type="scientific">Opisthorchis felineus</name>
    <dbReference type="NCBI Taxonomy" id="147828"/>
    <lineage>
        <taxon>Eukaryota</taxon>
        <taxon>Metazoa</taxon>
        <taxon>Spiralia</taxon>
        <taxon>Lophotrochozoa</taxon>
        <taxon>Platyhelminthes</taxon>
        <taxon>Trematoda</taxon>
        <taxon>Digenea</taxon>
        <taxon>Opisthorchiida</taxon>
        <taxon>Opisthorchiata</taxon>
        <taxon>Opisthorchiidae</taxon>
        <taxon>Opisthorchis</taxon>
    </lineage>
</organism>
<evidence type="ECO:0000313" key="12">
    <source>
        <dbReference type="EMBL" id="TGZ59191.1"/>
    </source>
</evidence>
<protein>
    <recommendedName>
        <fullName evidence="6">Alpha N-terminal protein methyltransferase 1</fullName>
        <ecNumber evidence="5">2.1.1.244</ecNumber>
    </recommendedName>
    <alternativeName>
        <fullName evidence="7">X-Pro-Lys N-terminal protein methyltransferase 1</fullName>
    </alternativeName>
</protein>
<feature type="region of interest" description="Disordered" evidence="11">
    <location>
        <begin position="38"/>
        <end position="72"/>
    </location>
</feature>
<comment type="catalytic activity">
    <reaction evidence="9">
        <text>N-terminal L-prolyl-L-prolyl-L-lysyl-[protein] + 2 S-adenosyl-L-methionine = N-terminal N,N-dimethyl-L-prolyl-L-prolyl-L-lysyl-[protein] + 2 S-adenosyl-L-homocysteine + 2 H(+)</text>
        <dbReference type="Rhea" id="RHEA:54736"/>
        <dbReference type="Rhea" id="RHEA-COMP:13787"/>
        <dbReference type="Rhea" id="RHEA-COMP:13974"/>
        <dbReference type="ChEBI" id="CHEBI:15378"/>
        <dbReference type="ChEBI" id="CHEBI:57856"/>
        <dbReference type="ChEBI" id="CHEBI:59789"/>
        <dbReference type="ChEBI" id="CHEBI:138059"/>
        <dbReference type="ChEBI" id="CHEBI:138318"/>
        <dbReference type="EC" id="2.1.1.244"/>
    </reaction>
</comment>
<evidence type="ECO:0000256" key="11">
    <source>
        <dbReference type="SAM" id="MobiDB-lite"/>
    </source>
</evidence>
<dbReference type="InterPro" id="IPR008576">
    <property type="entry name" value="MeTrfase_NTM1"/>
</dbReference>
<gene>
    <name evidence="12" type="ORF">CRM22_009218</name>
</gene>
<dbReference type="InterPro" id="IPR029063">
    <property type="entry name" value="SAM-dependent_MTases_sf"/>
</dbReference>
<dbReference type="GO" id="GO:0005737">
    <property type="term" value="C:cytoplasm"/>
    <property type="evidence" value="ECO:0007669"/>
    <property type="project" value="TreeGrafter"/>
</dbReference>
<keyword evidence="3" id="KW-0808">Transferase</keyword>
<dbReference type="PANTHER" id="PTHR12753:SF0">
    <property type="entry name" value="ALPHA N-TERMINAL PROTEIN METHYLTRANSFERASE 1"/>
    <property type="match status" value="1"/>
</dbReference>
<evidence type="ECO:0000256" key="1">
    <source>
        <dbReference type="ARBA" id="ARBA00009059"/>
    </source>
</evidence>
<feature type="compositionally biased region" description="Pro residues" evidence="11">
    <location>
        <begin position="62"/>
        <end position="71"/>
    </location>
</feature>
<comment type="catalytic activity">
    <reaction evidence="10">
        <text>N-terminal L-alanyl-L-prolyl-L-lysyl-[protein] + 3 S-adenosyl-L-methionine = N-terminal N,N,N-trimethyl-L-alanyl-L-prolyl-L-lysyl-[protein] + 3 S-adenosyl-L-homocysteine + 3 H(+)</text>
        <dbReference type="Rhea" id="RHEA:54712"/>
        <dbReference type="Rhea" id="RHEA-COMP:13785"/>
        <dbReference type="Rhea" id="RHEA-COMP:13971"/>
        <dbReference type="ChEBI" id="CHEBI:15378"/>
        <dbReference type="ChEBI" id="CHEBI:57856"/>
        <dbReference type="ChEBI" id="CHEBI:59789"/>
        <dbReference type="ChEBI" id="CHEBI:138057"/>
        <dbReference type="ChEBI" id="CHEBI:138315"/>
        <dbReference type="EC" id="2.1.1.244"/>
    </reaction>
</comment>
<comment type="similarity">
    <text evidence="1">Belongs to the methyltransferase superfamily. NTM1 family.</text>
</comment>
<evidence type="ECO:0000256" key="3">
    <source>
        <dbReference type="ARBA" id="ARBA00022679"/>
    </source>
</evidence>
<dbReference type="STRING" id="147828.A0A4S2L8J5"/>
<dbReference type="OrthoDB" id="1298661at2759"/>
<dbReference type="EC" id="2.1.1.244" evidence="5"/>
<dbReference type="Gene3D" id="3.40.50.150">
    <property type="entry name" value="Vaccinia Virus protein VP39"/>
    <property type="match status" value="1"/>
</dbReference>
<dbReference type="AlphaFoldDB" id="A0A4S2L8J5"/>
<keyword evidence="2" id="KW-0489">Methyltransferase</keyword>